<organism evidence="2 3">
    <name type="scientific">Bosea spartocytisi</name>
    <dbReference type="NCBI Taxonomy" id="2773451"/>
    <lineage>
        <taxon>Bacteria</taxon>
        <taxon>Pseudomonadati</taxon>
        <taxon>Pseudomonadota</taxon>
        <taxon>Alphaproteobacteria</taxon>
        <taxon>Hyphomicrobiales</taxon>
        <taxon>Boseaceae</taxon>
        <taxon>Bosea</taxon>
    </lineage>
</organism>
<dbReference type="NCBIfam" id="TIGR01537">
    <property type="entry name" value="portal_HK97"/>
    <property type="match status" value="1"/>
</dbReference>
<name>A0A927E995_9HYPH</name>
<dbReference type="AlphaFoldDB" id="A0A927E995"/>
<evidence type="ECO:0000313" key="2">
    <source>
        <dbReference type="EMBL" id="MBD3847098.1"/>
    </source>
</evidence>
<gene>
    <name evidence="2" type="ORF">IED13_15420</name>
</gene>
<dbReference type="EMBL" id="JACXWY010000009">
    <property type="protein sequence ID" value="MBD3847098.1"/>
    <property type="molecule type" value="Genomic_DNA"/>
</dbReference>
<evidence type="ECO:0000313" key="3">
    <source>
        <dbReference type="Proteomes" id="UP000619295"/>
    </source>
</evidence>
<feature type="region of interest" description="Disordered" evidence="1">
    <location>
        <begin position="248"/>
        <end position="272"/>
    </location>
</feature>
<dbReference type="Pfam" id="PF04860">
    <property type="entry name" value="Phage_portal"/>
    <property type="match status" value="1"/>
</dbReference>
<dbReference type="RefSeq" id="WP_191124681.1">
    <property type="nucleotide sequence ID" value="NZ_JACXWY010000009.1"/>
</dbReference>
<sequence length="468" mass="51252">MTEAGLSRWQHLRAAVGFGSGLSAAADRYGPAHEVGRQDGWFVRLLGAKTKAGVTVSELTALHLPVVYACVNRIGNPVAHVPVGIFRKGDKGEAIRVDDHPMSQRLRLRPNDFMSSRTLRKTLQGHALLWGNGYAEIERNGRGQGVNFWPLMPDVTAPRRSGGSLVYDTIVDGRRYELPHGDVIHLMDLSQDGFRGHSQIALARQAVGMGLAMEEFGAKFFANDAKSGGFLMHPGRLSSNAQGNLAARKGSVPNVPAGGSDRRTDSGATLEKQGGLENAHRVKVLEEGMKYISTTIPPEDAQFLGSREFQIAEIARIYDVPLVLLQSHEKSTSWGSGIEQLMIGFVRQTIQPWIDAWEQELNWKLFNEEEREQGYYVKFNLNALLRGDMAGRGAFYKILFELGVLSPNMIAALEEMDGLGPDGDVHFVSQNVQSIDRAINPPEPPPMGHNGGPPLKEESAPADEETGE</sequence>
<dbReference type="InterPro" id="IPR006427">
    <property type="entry name" value="Portal_HK97"/>
</dbReference>
<dbReference type="Proteomes" id="UP000619295">
    <property type="component" value="Unassembled WGS sequence"/>
</dbReference>
<reference evidence="2" key="1">
    <citation type="submission" date="2020-09" db="EMBL/GenBank/DDBJ databases">
        <title>Bosea spartocytisi sp. nov. a root nodule endophyte of Spartocytisus supranubius in the high mountain ecosystem fo the Teide National Park (Canary Islands, Spain).</title>
        <authorList>
            <person name="Pulido-Suarez L."/>
            <person name="Peix A."/>
            <person name="Igual J.M."/>
            <person name="Socas-Perez N."/>
            <person name="Velazquez E."/>
            <person name="Flores-Felix J.D."/>
            <person name="Leon-Barrios M."/>
        </authorList>
    </citation>
    <scope>NUCLEOTIDE SEQUENCE</scope>
    <source>
        <strain evidence="2">SSUT16</strain>
    </source>
</reference>
<comment type="caution">
    <text evidence="2">The sequence shown here is derived from an EMBL/GenBank/DDBJ whole genome shotgun (WGS) entry which is preliminary data.</text>
</comment>
<evidence type="ECO:0000256" key="1">
    <source>
        <dbReference type="SAM" id="MobiDB-lite"/>
    </source>
</evidence>
<keyword evidence="3" id="KW-1185">Reference proteome</keyword>
<accession>A0A927E995</accession>
<dbReference type="InterPro" id="IPR006944">
    <property type="entry name" value="Phage/GTA_portal"/>
</dbReference>
<feature type="region of interest" description="Disordered" evidence="1">
    <location>
        <begin position="433"/>
        <end position="468"/>
    </location>
</feature>
<protein>
    <submittedName>
        <fullName evidence="2">Phage portal protein</fullName>
    </submittedName>
</protein>
<proteinExistence type="predicted"/>